<dbReference type="InterPro" id="IPR003772">
    <property type="entry name" value="YceD"/>
</dbReference>
<dbReference type="OrthoDB" id="9790372at2"/>
<accession>A0A0R1TEC7</accession>
<name>A0A0R1TEC7_9LACO</name>
<reference evidence="1 2" key="1">
    <citation type="journal article" date="2015" name="Genome Announc.">
        <title>Expanding the biotechnology potential of lactobacilli through comparative genomics of 213 strains and associated genera.</title>
        <authorList>
            <person name="Sun Z."/>
            <person name="Harris H.M."/>
            <person name="McCann A."/>
            <person name="Guo C."/>
            <person name="Argimon S."/>
            <person name="Zhang W."/>
            <person name="Yang X."/>
            <person name="Jeffery I.B."/>
            <person name="Cooney J.C."/>
            <person name="Kagawa T.F."/>
            <person name="Liu W."/>
            <person name="Song Y."/>
            <person name="Salvetti E."/>
            <person name="Wrobel A."/>
            <person name="Rasinkangas P."/>
            <person name="Parkhill J."/>
            <person name="Rea M.C."/>
            <person name="O'Sullivan O."/>
            <person name="Ritari J."/>
            <person name="Douillard F.P."/>
            <person name="Paul Ross R."/>
            <person name="Yang R."/>
            <person name="Briner A.E."/>
            <person name="Felis G.E."/>
            <person name="de Vos W.M."/>
            <person name="Barrangou R."/>
            <person name="Klaenhammer T.R."/>
            <person name="Caufield P.W."/>
            <person name="Cui Y."/>
            <person name="Zhang H."/>
            <person name="O'Toole P.W."/>
        </authorList>
    </citation>
    <scope>NUCLEOTIDE SEQUENCE [LARGE SCALE GENOMIC DNA]</scope>
    <source>
        <strain evidence="1 2">DSM 15833</strain>
    </source>
</reference>
<evidence type="ECO:0000313" key="2">
    <source>
        <dbReference type="Proteomes" id="UP000051048"/>
    </source>
</evidence>
<dbReference type="STRING" id="1423740.FC36_GL001573"/>
<evidence type="ECO:0000313" key="1">
    <source>
        <dbReference type="EMBL" id="KRL77170.1"/>
    </source>
</evidence>
<dbReference type="PATRIC" id="fig|1423740.3.peg.1700"/>
<sequence>MKWSLNELRQAGSQPIAFEEQLDVTSLLKSRLPELIDMTKAKVSGLFSVDSLGVLGYAKVEVSLTLPSTRSLEPAQLTLSFDLTEHYVSHHEHDLSRFDDDDVVIVLDEDILDLNEVVVDNILLHIPMQILTEAERTADQTFLEGDDWQVVSEARLEEIKKEEKPVVDPRLAKLGDFFKED</sequence>
<dbReference type="RefSeq" id="WP_025020311.1">
    <property type="nucleotide sequence ID" value="NZ_AZFH01000181.1"/>
</dbReference>
<proteinExistence type="predicted"/>
<dbReference type="AlphaFoldDB" id="A0A0R1TEC7"/>
<gene>
    <name evidence="1" type="ORF">FC36_GL001573</name>
</gene>
<protein>
    <recommendedName>
        <fullName evidence="3">Nucleic acid-binding protein</fullName>
    </recommendedName>
</protein>
<organism evidence="1 2">
    <name type="scientific">Ligilactobacillus equi DSM 15833 = JCM 10991</name>
    <dbReference type="NCBI Taxonomy" id="1423740"/>
    <lineage>
        <taxon>Bacteria</taxon>
        <taxon>Bacillati</taxon>
        <taxon>Bacillota</taxon>
        <taxon>Bacilli</taxon>
        <taxon>Lactobacillales</taxon>
        <taxon>Lactobacillaceae</taxon>
        <taxon>Ligilactobacillus</taxon>
    </lineage>
</organism>
<comment type="caution">
    <text evidence="1">The sequence shown here is derived from an EMBL/GenBank/DDBJ whole genome shotgun (WGS) entry which is preliminary data.</text>
</comment>
<dbReference type="Pfam" id="PF02620">
    <property type="entry name" value="YceD"/>
    <property type="match status" value="1"/>
</dbReference>
<evidence type="ECO:0008006" key="3">
    <source>
        <dbReference type="Google" id="ProtNLM"/>
    </source>
</evidence>
<dbReference type="Proteomes" id="UP000051048">
    <property type="component" value="Unassembled WGS sequence"/>
</dbReference>
<dbReference type="EMBL" id="AZFH01000181">
    <property type="protein sequence ID" value="KRL77170.1"/>
    <property type="molecule type" value="Genomic_DNA"/>
</dbReference>